<dbReference type="Gene3D" id="1.10.10.630">
    <property type="entry name" value="DnaD domain-like"/>
    <property type="match status" value="1"/>
</dbReference>
<feature type="domain" description="DUF6291" evidence="3">
    <location>
        <begin position="6"/>
        <end position="85"/>
    </location>
</feature>
<dbReference type="NCBIfam" id="TIGR01446">
    <property type="entry name" value="DnaD_dom"/>
    <property type="match status" value="1"/>
</dbReference>
<evidence type="ECO:0000256" key="1">
    <source>
        <dbReference type="SAM" id="MobiDB-lite"/>
    </source>
</evidence>
<dbReference type="EMBL" id="BK032645">
    <property type="protein sequence ID" value="DAF52984.1"/>
    <property type="molecule type" value="Genomic_DNA"/>
</dbReference>
<feature type="domain" description="DnaB/C C-terminal" evidence="2">
    <location>
        <begin position="181"/>
        <end position="266"/>
    </location>
</feature>
<evidence type="ECO:0000259" key="2">
    <source>
        <dbReference type="Pfam" id="PF07261"/>
    </source>
</evidence>
<name>A0A8S5SPX8_9VIRU</name>
<feature type="region of interest" description="Disordered" evidence="1">
    <location>
        <begin position="71"/>
        <end position="114"/>
    </location>
</feature>
<dbReference type="InterPro" id="IPR046258">
    <property type="entry name" value="DUF6291"/>
</dbReference>
<protein>
    <submittedName>
        <fullName evidence="4">DnaD domain protein</fullName>
    </submittedName>
</protein>
<dbReference type="InterPro" id="IPR034829">
    <property type="entry name" value="DnaD-like_sf"/>
</dbReference>
<accession>A0A8S5SPX8</accession>
<sequence length="272" mass="31487">MAEKGSFLLFTKYRKQIEKLNMEERGEVLTAIFAYADEGIVTDFESPRAEMLFSVIQDAMDYTAEKYEEKCEKNRANGRRGGRPRNDDKKRTGVPNDLADEEKPKKPNGFSENQTVFSKTLYDNEYEYDTEYDLKTNSECVSVKEDDEEEAREAKPAVQVKWRCAVDGATITGCNDFAAEVIPQYFGRAPTEKDRERIIDKCRTLSDEEYNGVAISHWSEEKADLLRYALNAAYAANKIDWRYIDGIWDNFTRRGIKTAAEAQEYEWTRKLE</sequence>
<reference evidence="4" key="1">
    <citation type="journal article" date="2021" name="Proc. Natl. Acad. Sci. U.S.A.">
        <title>A Catalog of Tens of Thousands of Viruses from Human Metagenomes Reveals Hidden Associations with Chronic Diseases.</title>
        <authorList>
            <person name="Tisza M.J."/>
            <person name="Buck C.B."/>
        </authorList>
    </citation>
    <scope>NUCLEOTIDE SEQUENCE</scope>
    <source>
        <strain evidence="4">CtPjm15</strain>
    </source>
</reference>
<organism evidence="4">
    <name type="scientific">Phage sp. ctPjm15</name>
    <dbReference type="NCBI Taxonomy" id="2828006"/>
    <lineage>
        <taxon>Viruses</taxon>
    </lineage>
</organism>
<dbReference type="SUPFAM" id="SSF158499">
    <property type="entry name" value="DnaD domain-like"/>
    <property type="match status" value="1"/>
</dbReference>
<dbReference type="Pfam" id="PF19808">
    <property type="entry name" value="DUF6291"/>
    <property type="match status" value="1"/>
</dbReference>
<evidence type="ECO:0000259" key="3">
    <source>
        <dbReference type="Pfam" id="PF19808"/>
    </source>
</evidence>
<dbReference type="InterPro" id="IPR006343">
    <property type="entry name" value="DnaB/C_C"/>
</dbReference>
<evidence type="ECO:0000313" key="4">
    <source>
        <dbReference type="EMBL" id="DAF52984.1"/>
    </source>
</evidence>
<dbReference type="Pfam" id="PF07261">
    <property type="entry name" value="DnaB_2"/>
    <property type="match status" value="1"/>
</dbReference>
<proteinExistence type="predicted"/>